<dbReference type="SUPFAM" id="SSF50475">
    <property type="entry name" value="FMN-binding split barrel"/>
    <property type="match status" value="1"/>
</dbReference>
<sequence length="213" mass="23562">MSLSVFGHDDIMSMEKRYRAAFINSLSGFKSANLLGTSDAERQTNLCMVSSAFHLGANPALMGVIIRPDTVVRDSLENIRQLGVYTLNHVSEAMLTAAHQTSARYPHDVSEFDQVGLTPLWRDRFNAPYVQEAAVRLGLVLREEHTLAINGTHLLIGEISEVHVPESCVKDDGYVDIEQAGSVAVSGLDSYHRTARIGRLSYAKPDCFPEWLD</sequence>
<keyword evidence="7" id="KW-1185">Reference proteome</keyword>
<evidence type="ECO:0000256" key="2">
    <source>
        <dbReference type="ARBA" id="ARBA00022630"/>
    </source>
</evidence>
<dbReference type="EMBL" id="CP050266">
    <property type="protein sequence ID" value="QIR07086.1"/>
    <property type="molecule type" value="Genomic_DNA"/>
</dbReference>
<evidence type="ECO:0000313" key="7">
    <source>
        <dbReference type="Proteomes" id="UP000501408"/>
    </source>
</evidence>
<dbReference type="InterPro" id="IPR012349">
    <property type="entry name" value="Split_barrel_FMN-bd"/>
</dbReference>
<feature type="domain" description="Flavin reductase like" evidence="5">
    <location>
        <begin position="28"/>
        <end position="167"/>
    </location>
</feature>
<evidence type="ECO:0000313" key="6">
    <source>
        <dbReference type="EMBL" id="QIR07086.1"/>
    </source>
</evidence>
<evidence type="ECO:0000256" key="3">
    <source>
        <dbReference type="ARBA" id="ARBA00022643"/>
    </source>
</evidence>
<gene>
    <name evidence="6" type="ORF">HBA18_12355</name>
</gene>
<comment type="similarity">
    <text evidence="4">Belongs to the flavoredoxin family.</text>
</comment>
<comment type="cofactor">
    <cofactor evidence="1">
        <name>FMN</name>
        <dbReference type="ChEBI" id="CHEBI:58210"/>
    </cofactor>
</comment>
<evidence type="ECO:0000256" key="1">
    <source>
        <dbReference type="ARBA" id="ARBA00001917"/>
    </source>
</evidence>
<accession>A0ABX6KA15</accession>
<keyword evidence="2" id="KW-0285">Flavoprotein</keyword>
<dbReference type="PANTHER" id="PTHR33798">
    <property type="entry name" value="FLAVOPROTEIN OXYGENASE"/>
    <property type="match status" value="1"/>
</dbReference>
<evidence type="ECO:0000256" key="4">
    <source>
        <dbReference type="ARBA" id="ARBA00038054"/>
    </source>
</evidence>
<reference evidence="6 7" key="1">
    <citation type="submission" date="2020-03" db="EMBL/GenBank/DDBJ databases">
        <title>Genome mining reveals the biosynthetic pathways of PHA and ectoines of the halophilic strain Salinivibrio costicola M318 isolated from fermented shrimp paste.</title>
        <authorList>
            <person name="Doan T.V."/>
            <person name="Tran L.T."/>
            <person name="Trieu T.A."/>
            <person name="Nguyen Q.V."/>
            <person name="Quach T.N."/>
            <person name="Phi T.Q."/>
            <person name="Kumar S."/>
        </authorList>
    </citation>
    <scope>NUCLEOTIDE SEQUENCE [LARGE SCALE GENOMIC DNA]</scope>
    <source>
        <strain evidence="6 7">M318</strain>
    </source>
</reference>
<dbReference type="Pfam" id="PF01613">
    <property type="entry name" value="Flavin_Reduct"/>
    <property type="match status" value="1"/>
</dbReference>
<protein>
    <submittedName>
        <fullName evidence="6">Flavin oxidoreductase</fullName>
    </submittedName>
</protein>
<dbReference type="Gene3D" id="2.30.110.10">
    <property type="entry name" value="Electron Transport, Fmn-binding Protein, Chain A"/>
    <property type="match status" value="1"/>
</dbReference>
<dbReference type="RefSeq" id="WP_096630125.1">
    <property type="nucleotide sequence ID" value="NZ_CP050266.1"/>
</dbReference>
<dbReference type="PANTHER" id="PTHR33798:SF5">
    <property type="entry name" value="FLAVIN REDUCTASE LIKE DOMAIN-CONTAINING PROTEIN"/>
    <property type="match status" value="1"/>
</dbReference>
<proteinExistence type="inferred from homology"/>
<dbReference type="InterPro" id="IPR002563">
    <property type="entry name" value="Flavin_Rdtase-like_dom"/>
</dbReference>
<keyword evidence="3" id="KW-0288">FMN</keyword>
<organism evidence="6 7">
    <name type="scientific">Salinivibrio costicola</name>
    <name type="common">Vibrio costicola</name>
    <dbReference type="NCBI Taxonomy" id="51367"/>
    <lineage>
        <taxon>Bacteria</taxon>
        <taxon>Pseudomonadati</taxon>
        <taxon>Pseudomonadota</taxon>
        <taxon>Gammaproteobacteria</taxon>
        <taxon>Vibrionales</taxon>
        <taxon>Vibrionaceae</taxon>
        <taxon>Salinivibrio</taxon>
    </lineage>
</organism>
<name>A0ABX6KA15_SALCS</name>
<evidence type="ECO:0000259" key="5">
    <source>
        <dbReference type="Pfam" id="PF01613"/>
    </source>
</evidence>
<dbReference type="Proteomes" id="UP000501408">
    <property type="component" value="Chromosome 1"/>
</dbReference>